<feature type="region of interest" description="Disordered" evidence="1">
    <location>
        <begin position="115"/>
        <end position="139"/>
    </location>
</feature>
<proteinExistence type="predicted"/>
<dbReference type="RefSeq" id="WP_004320243.1">
    <property type="nucleotide sequence ID" value="NZ_JADNNE010000039.1"/>
</dbReference>
<organism evidence="3 4">
    <name type="scientific">Bacteroides ovatus</name>
    <dbReference type="NCBI Taxonomy" id="28116"/>
    <lineage>
        <taxon>Bacteria</taxon>
        <taxon>Pseudomonadati</taxon>
        <taxon>Bacteroidota</taxon>
        <taxon>Bacteroidia</taxon>
        <taxon>Bacteroidales</taxon>
        <taxon>Bacteroidaceae</taxon>
        <taxon>Bacteroides</taxon>
    </lineage>
</organism>
<comment type="caution">
    <text evidence="3">The sequence shown here is derived from an EMBL/GenBank/DDBJ whole genome shotgun (WGS) entry which is preliminary data.</text>
</comment>
<evidence type="ECO:0000256" key="2">
    <source>
        <dbReference type="SAM" id="Phobius"/>
    </source>
</evidence>
<name>A0A5M5DMK5_BACOV</name>
<dbReference type="Proteomes" id="UP000473905">
    <property type="component" value="Unassembled WGS sequence"/>
</dbReference>
<keyword evidence="2" id="KW-0812">Transmembrane</keyword>
<evidence type="ECO:0000256" key="1">
    <source>
        <dbReference type="SAM" id="MobiDB-lite"/>
    </source>
</evidence>
<feature type="transmembrane region" description="Helical" evidence="2">
    <location>
        <begin position="59"/>
        <end position="78"/>
    </location>
</feature>
<keyword evidence="4" id="KW-1185">Reference proteome</keyword>
<evidence type="ECO:0000313" key="3">
    <source>
        <dbReference type="EMBL" id="KAA4088381.1"/>
    </source>
</evidence>
<dbReference type="EMBL" id="VWKB01000084">
    <property type="protein sequence ID" value="KAA4088381.1"/>
    <property type="molecule type" value="Genomic_DNA"/>
</dbReference>
<keyword evidence="2" id="KW-1133">Transmembrane helix</keyword>
<reference evidence="3 4" key="1">
    <citation type="journal article" date="2019" name="Nat. Med.">
        <title>A library of human gut bacterial isolates paired with longitudinal multiomics data enables mechanistic microbiome research.</title>
        <authorList>
            <person name="Poyet M."/>
            <person name="Groussin M."/>
            <person name="Gibbons S.M."/>
            <person name="Avila-Pacheco J."/>
            <person name="Jiang X."/>
            <person name="Kearney S.M."/>
            <person name="Perrotta A.R."/>
            <person name="Berdy B."/>
            <person name="Zhao S."/>
            <person name="Lieberman T.D."/>
            <person name="Swanson P.K."/>
            <person name="Smith M."/>
            <person name="Roesemann S."/>
            <person name="Alexander J.E."/>
            <person name="Rich S.A."/>
            <person name="Livny J."/>
            <person name="Vlamakis H."/>
            <person name="Clish C."/>
            <person name="Bullock K."/>
            <person name="Deik A."/>
            <person name="Scott J."/>
            <person name="Pierce K.A."/>
            <person name="Xavier R.J."/>
            <person name="Alm E.J."/>
        </authorList>
    </citation>
    <scope>NUCLEOTIDE SEQUENCE [LARGE SCALE GENOMIC DNA]</scope>
    <source>
        <strain evidence="3 4">BIOML-A134</strain>
    </source>
</reference>
<evidence type="ECO:0000313" key="4">
    <source>
        <dbReference type="Proteomes" id="UP000473905"/>
    </source>
</evidence>
<accession>A0A5M5DMK5</accession>
<sequence length="139" mass="15775">MSVKGIRRMLVGEEMPDKNDPKYKERYEKEVAAGRKFAKTTRIDRAAAKVQGFANAHKTLFLVVVFGFVATCFGINIYRMVQYYGHRTEATSAIERQEGRIRQVMDAAHCTLPPVKHQVGDGIHKKSNESKSDSDENNR</sequence>
<feature type="compositionally biased region" description="Basic and acidic residues" evidence="1">
    <location>
        <begin position="118"/>
        <end position="139"/>
    </location>
</feature>
<protein>
    <submittedName>
        <fullName evidence="3">Uncharacterized protein</fullName>
    </submittedName>
</protein>
<gene>
    <name evidence="3" type="ORF">F3D66_30815</name>
</gene>
<dbReference type="AlphaFoldDB" id="A0A5M5DMK5"/>
<keyword evidence="2" id="KW-0472">Membrane</keyword>